<dbReference type="GO" id="GO:0016787">
    <property type="term" value="F:hydrolase activity"/>
    <property type="evidence" value="ECO:0007669"/>
    <property type="project" value="UniProtKB-KW"/>
</dbReference>
<dbReference type="InterPro" id="IPR001466">
    <property type="entry name" value="Beta-lactam-related"/>
</dbReference>
<protein>
    <submittedName>
        <fullName evidence="3">Beta-lactamase family protein</fullName>
    </submittedName>
</protein>
<dbReference type="AlphaFoldDB" id="A0A0R1TGV8"/>
<dbReference type="SUPFAM" id="SSF56601">
    <property type="entry name" value="beta-lactamase/transpeptidase-like"/>
    <property type="match status" value="1"/>
</dbReference>
<dbReference type="EMBL" id="AZFH01000057">
    <property type="protein sequence ID" value="KRL80497.1"/>
    <property type="molecule type" value="Genomic_DNA"/>
</dbReference>
<feature type="domain" description="Beta-lactamase-related" evidence="2">
    <location>
        <begin position="16"/>
        <end position="327"/>
    </location>
</feature>
<dbReference type="InterPro" id="IPR012338">
    <property type="entry name" value="Beta-lactam/transpept-like"/>
</dbReference>
<reference evidence="3 4" key="1">
    <citation type="journal article" date="2015" name="Genome Announc.">
        <title>Expanding the biotechnology potential of lactobacilli through comparative genomics of 213 strains and associated genera.</title>
        <authorList>
            <person name="Sun Z."/>
            <person name="Harris H.M."/>
            <person name="McCann A."/>
            <person name="Guo C."/>
            <person name="Argimon S."/>
            <person name="Zhang W."/>
            <person name="Yang X."/>
            <person name="Jeffery I.B."/>
            <person name="Cooney J.C."/>
            <person name="Kagawa T.F."/>
            <person name="Liu W."/>
            <person name="Song Y."/>
            <person name="Salvetti E."/>
            <person name="Wrobel A."/>
            <person name="Rasinkangas P."/>
            <person name="Parkhill J."/>
            <person name="Rea M.C."/>
            <person name="O'Sullivan O."/>
            <person name="Ritari J."/>
            <person name="Douillard F.P."/>
            <person name="Paul Ross R."/>
            <person name="Yang R."/>
            <person name="Briner A.E."/>
            <person name="Felis G.E."/>
            <person name="de Vos W.M."/>
            <person name="Barrangou R."/>
            <person name="Klaenhammer T.R."/>
            <person name="Caufield P.W."/>
            <person name="Cui Y."/>
            <person name="Zhang H."/>
            <person name="O'Toole P.W."/>
        </authorList>
    </citation>
    <scope>NUCLEOTIDE SEQUENCE [LARGE SCALE GENOMIC DNA]</scope>
    <source>
        <strain evidence="3 4">DSM 15833</strain>
    </source>
</reference>
<evidence type="ECO:0000259" key="2">
    <source>
        <dbReference type="Pfam" id="PF00144"/>
    </source>
</evidence>
<dbReference type="STRING" id="1423740.FC36_GL002145"/>
<name>A0A0R1TGV8_9LACO</name>
<evidence type="ECO:0000313" key="3">
    <source>
        <dbReference type="EMBL" id="KRL80497.1"/>
    </source>
</evidence>
<dbReference type="Gene3D" id="3.40.710.10">
    <property type="entry name" value="DD-peptidase/beta-lactamase superfamily"/>
    <property type="match status" value="1"/>
</dbReference>
<accession>A0A0R1TGV8</accession>
<gene>
    <name evidence="3" type="ORF">FC36_GL002145</name>
</gene>
<dbReference type="RefSeq" id="WP_025020970.1">
    <property type="nucleotide sequence ID" value="NZ_AZFH01000057.1"/>
</dbReference>
<proteinExistence type="predicted"/>
<keyword evidence="1" id="KW-0378">Hydrolase</keyword>
<dbReference type="PANTHER" id="PTHR43283:SF11">
    <property type="entry name" value="BETA-LACTAMASE-RELATED DOMAIN-CONTAINING PROTEIN"/>
    <property type="match status" value="1"/>
</dbReference>
<sequence length="337" mass="37736">MLNEKLSQTLHGWVREEVVPGVSYAYLKAGQMQSEVFGYSQIFPAKEILQPEMLYDLASLTKVVGTTTVIMHLVETKQVQIDDPVAQYLPKFKDKRVTLRHLLTHTSALTGYIQNRDELSAPDLLNALYTLEVGSWFEEKVVYADIGLILLGQIIEAVYNQPVQTVIQEKVLTPLGMNTATFTPPPALTVPTELSPKRGLIRGQVHDPKAFTLGRHCGSAGLFATLTDLVKFSQWFLTGKNYGPGPVPISPTTIASFYQDWTPNGKLGRSLGWDLRFRADGRPALYHTGFTGTFLFLDQVSQEALIVLTNRIHPQSRNERFLLARDALIQEFFVNSK</sequence>
<dbReference type="OrthoDB" id="9803467at2"/>
<dbReference type="InterPro" id="IPR050789">
    <property type="entry name" value="Diverse_Enzym_Activities"/>
</dbReference>
<dbReference type="Pfam" id="PF00144">
    <property type="entry name" value="Beta-lactamase"/>
    <property type="match status" value="1"/>
</dbReference>
<evidence type="ECO:0000256" key="1">
    <source>
        <dbReference type="ARBA" id="ARBA00022801"/>
    </source>
</evidence>
<organism evidence="3 4">
    <name type="scientific">Ligilactobacillus equi DSM 15833 = JCM 10991</name>
    <dbReference type="NCBI Taxonomy" id="1423740"/>
    <lineage>
        <taxon>Bacteria</taxon>
        <taxon>Bacillati</taxon>
        <taxon>Bacillota</taxon>
        <taxon>Bacilli</taxon>
        <taxon>Lactobacillales</taxon>
        <taxon>Lactobacillaceae</taxon>
        <taxon>Ligilactobacillus</taxon>
    </lineage>
</organism>
<dbReference type="PANTHER" id="PTHR43283">
    <property type="entry name" value="BETA-LACTAMASE-RELATED"/>
    <property type="match status" value="1"/>
</dbReference>
<comment type="caution">
    <text evidence="3">The sequence shown here is derived from an EMBL/GenBank/DDBJ whole genome shotgun (WGS) entry which is preliminary data.</text>
</comment>
<evidence type="ECO:0000313" key="4">
    <source>
        <dbReference type="Proteomes" id="UP000051048"/>
    </source>
</evidence>
<dbReference type="PATRIC" id="fig|1423740.3.peg.2329"/>
<dbReference type="Proteomes" id="UP000051048">
    <property type="component" value="Unassembled WGS sequence"/>
</dbReference>